<evidence type="ECO:0000313" key="11">
    <source>
        <dbReference type="Proteomes" id="UP001058974"/>
    </source>
</evidence>
<name>A0A9D5BFG7_PEA</name>
<gene>
    <name evidence="10" type="ORF">KIW84_011649</name>
</gene>
<dbReference type="AlphaFoldDB" id="A0A9D5BFG7"/>
<feature type="domain" description="Trichome birefringence-like C-terminal" evidence="8">
    <location>
        <begin position="119"/>
        <end position="196"/>
    </location>
</feature>
<keyword evidence="4" id="KW-0735">Signal-anchor</keyword>
<dbReference type="GO" id="GO:0005794">
    <property type="term" value="C:Golgi apparatus"/>
    <property type="evidence" value="ECO:0007669"/>
    <property type="project" value="TreeGrafter"/>
</dbReference>
<comment type="subcellular location">
    <subcellularLocation>
        <location evidence="1">Membrane</location>
        <topology evidence="1">Single-pass membrane protein</topology>
    </subcellularLocation>
</comment>
<sequence>MATTTREPNQPKKKLPLFPLISLLSFTSIFFLLSQFRNTSSSSSSIKAFSSIHNFQIDHRRGSCDYSDGIWIYDESRVSRYDSSCKEIFKGWNCVRGNKANGVEVAKWRWKPNGCSDLDQFDPLRFLQTHTHTSIGFVGDSLNRNMFVSLFCTLRSSISDGQVKKWRPAGADRGFTFLTYNLTIAYHRTNLLARYDGRLVRMVVP</sequence>
<evidence type="ECO:0000259" key="9">
    <source>
        <dbReference type="Pfam" id="PF14416"/>
    </source>
</evidence>
<keyword evidence="11" id="KW-1185">Reference proteome</keyword>
<protein>
    <submittedName>
        <fullName evidence="10">Variant 2, Protein trichome birefringence-like 13</fullName>
    </submittedName>
</protein>
<accession>A0A9D5BFG7</accession>
<dbReference type="Pfam" id="PF13839">
    <property type="entry name" value="PC-Esterase"/>
    <property type="match status" value="1"/>
</dbReference>
<dbReference type="Proteomes" id="UP001058974">
    <property type="component" value="Chromosome 1"/>
</dbReference>
<dbReference type="GO" id="GO:0016020">
    <property type="term" value="C:membrane"/>
    <property type="evidence" value="ECO:0007669"/>
    <property type="project" value="UniProtKB-SubCell"/>
</dbReference>
<dbReference type="EMBL" id="JAMSHJ010000001">
    <property type="protein sequence ID" value="KAI5442693.1"/>
    <property type="molecule type" value="Genomic_DNA"/>
</dbReference>
<dbReference type="GO" id="GO:0016413">
    <property type="term" value="F:O-acetyltransferase activity"/>
    <property type="evidence" value="ECO:0007669"/>
    <property type="project" value="InterPro"/>
</dbReference>
<keyword evidence="6 7" id="KW-0472">Membrane</keyword>
<organism evidence="10 11">
    <name type="scientific">Pisum sativum</name>
    <name type="common">Garden pea</name>
    <name type="synonym">Lathyrus oleraceus</name>
    <dbReference type="NCBI Taxonomy" id="3888"/>
    <lineage>
        <taxon>Eukaryota</taxon>
        <taxon>Viridiplantae</taxon>
        <taxon>Streptophyta</taxon>
        <taxon>Embryophyta</taxon>
        <taxon>Tracheophyta</taxon>
        <taxon>Spermatophyta</taxon>
        <taxon>Magnoliopsida</taxon>
        <taxon>eudicotyledons</taxon>
        <taxon>Gunneridae</taxon>
        <taxon>Pentapetalae</taxon>
        <taxon>rosids</taxon>
        <taxon>fabids</taxon>
        <taxon>Fabales</taxon>
        <taxon>Fabaceae</taxon>
        <taxon>Papilionoideae</taxon>
        <taxon>50 kb inversion clade</taxon>
        <taxon>NPAAA clade</taxon>
        <taxon>Hologalegina</taxon>
        <taxon>IRL clade</taxon>
        <taxon>Fabeae</taxon>
        <taxon>Lathyrus</taxon>
    </lineage>
</organism>
<comment type="similarity">
    <text evidence="2">Belongs to the PC-esterase family. TBL subfamily.</text>
</comment>
<keyword evidence="3 7" id="KW-0812">Transmembrane</keyword>
<dbReference type="InterPro" id="IPR025846">
    <property type="entry name" value="TBL_N"/>
</dbReference>
<evidence type="ECO:0000256" key="2">
    <source>
        <dbReference type="ARBA" id="ARBA00007727"/>
    </source>
</evidence>
<evidence type="ECO:0000256" key="6">
    <source>
        <dbReference type="ARBA" id="ARBA00023136"/>
    </source>
</evidence>
<feature type="transmembrane region" description="Helical" evidence="7">
    <location>
        <begin position="15"/>
        <end position="33"/>
    </location>
</feature>
<keyword evidence="5 7" id="KW-1133">Transmembrane helix</keyword>
<evidence type="ECO:0000256" key="5">
    <source>
        <dbReference type="ARBA" id="ARBA00022989"/>
    </source>
</evidence>
<dbReference type="InterPro" id="IPR026057">
    <property type="entry name" value="TBL_C"/>
</dbReference>
<feature type="domain" description="Trichome birefringence-like N-terminal" evidence="9">
    <location>
        <begin position="63"/>
        <end position="116"/>
    </location>
</feature>
<evidence type="ECO:0000256" key="7">
    <source>
        <dbReference type="SAM" id="Phobius"/>
    </source>
</evidence>
<comment type="caution">
    <text evidence="10">The sequence shown here is derived from an EMBL/GenBank/DDBJ whole genome shotgun (WGS) entry which is preliminary data.</text>
</comment>
<evidence type="ECO:0000313" key="10">
    <source>
        <dbReference type="EMBL" id="KAI5442693.1"/>
    </source>
</evidence>
<reference evidence="10 11" key="1">
    <citation type="journal article" date="2022" name="Nat. Genet.">
        <title>Improved pea reference genome and pan-genome highlight genomic features and evolutionary characteristics.</title>
        <authorList>
            <person name="Yang T."/>
            <person name="Liu R."/>
            <person name="Luo Y."/>
            <person name="Hu S."/>
            <person name="Wang D."/>
            <person name="Wang C."/>
            <person name="Pandey M.K."/>
            <person name="Ge S."/>
            <person name="Xu Q."/>
            <person name="Li N."/>
            <person name="Li G."/>
            <person name="Huang Y."/>
            <person name="Saxena R.K."/>
            <person name="Ji Y."/>
            <person name="Li M."/>
            <person name="Yan X."/>
            <person name="He Y."/>
            <person name="Liu Y."/>
            <person name="Wang X."/>
            <person name="Xiang C."/>
            <person name="Varshney R.K."/>
            <person name="Ding H."/>
            <person name="Gao S."/>
            <person name="Zong X."/>
        </authorList>
    </citation>
    <scope>NUCLEOTIDE SEQUENCE [LARGE SCALE GENOMIC DNA]</scope>
    <source>
        <strain evidence="10 11">cv. Zhongwan 6</strain>
    </source>
</reference>
<dbReference type="Gramene" id="Psat01G0164900-T2">
    <property type="protein sequence ID" value="KAI5442693.1"/>
    <property type="gene ID" value="KIW84_011649"/>
</dbReference>
<dbReference type="Pfam" id="PF14416">
    <property type="entry name" value="PMR5N"/>
    <property type="match status" value="1"/>
</dbReference>
<evidence type="ECO:0000256" key="1">
    <source>
        <dbReference type="ARBA" id="ARBA00004167"/>
    </source>
</evidence>
<proteinExistence type="inferred from homology"/>
<evidence type="ECO:0000256" key="4">
    <source>
        <dbReference type="ARBA" id="ARBA00022968"/>
    </source>
</evidence>
<dbReference type="PANTHER" id="PTHR32285">
    <property type="entry name" value="PROTEIN TRICHOME BIREFRINGENCE-LIKE 9-RELATED"/>
    <property type="match status" value="1"/>
</dbReference>
<dbReference type="InterPro" id="IPR029962">
    <property type="entry name" value="TBL"/>
</dbReference>
<dbReference type="PANTHER" id="PTHR32285:SF12">
    <property type="entry name" value="PROTEIN TRICHOME BIREFRINGENCE-LIKE 13"/>
    <property type="match status" value="1"/>
</dbReference>
<evidence type="ECO:0000259" key="8">
    <source>
        <dbReference type="Pfam" id="PF13839"/>
    </source>
</evidence>
<evidence type="ECO:0000256" key="3">
    <source>
        <dbReference type="ARBA" id="ARBA00022692"/>
    </source>
</evidence>